<evidence type="ECO:0000313" key="10">
    <source>
        <dbReference type="Proteomes" id="UP000239539"/>
    </source>
</evidence>
<feature type="transmembrane region" description="Helical" evidence="7">
    <location>
        <begin position="456"/>
        <end position="477"/>
    </location>
</feature>
<accession>A0ABX5CPH5</accession>
<dbReference type="EMBL" id="PVNO01000026">
    <property type="protein sequence ID" value="PRO68616.1"/>
    <property type="molecule type" value="Genomic_DNA"/>
</dbReference>
<evidence type="ECO:0000313" key="9">
    <source>
        <dbReference type="EMBL" id="PRO68616.1"/>
    </source>
</evidence>
<keyword evidence="4 7" id="KW-1133">Transmembrane helix</keyword>
<keyword evidence="2" id="KW-1003">Cell membrane</keyword>
<organism evidence="9 10">
    <name type="scientific">Alteromonas gracilis</name>
    <dbReference type="NCBI Taxonomy" id="1479524"/>
    <lineage>
        <taxon>Bacteria</taxon>
        <taxon>Pseudomonadati</taxon>
        <taxon>Pseudomonadota</taxon>
        <taxon>Gammaproteobacteria</taxon>
        <taxon>Alteromonadales</taxon>
        <taxon>Alteromonadaceae</taxon>
        <taxon>Alteromonas/Salinimonas group</taxon>
        <taxon>Alteromonas</taxon>
    </lineage>
</organism>
<feature type="transmembrane region" description="Helical" evidence="7">
    <location>
        <begin position="425"/>
        <end position="444"/>
    </location>
</feature>
<feature type="region of interest" description="Disordered" evidence="6">
    <location>
        <begin position="622"/>
        <end position="650"/>
    </location>
</feature>
<protein>
    <submittedName>
        <fullName evidence="9">ABC transporter permease</fullName>
    </submittedName>
</protein>
<dbReference type="InterPro" id="IPR003838">
    <property type="entry name" value="ABC3_permease_C"/>
</dbReference>
<name>A0ABX5CPH5_9ALTE</name>
<dbReference type="Proteomes" id="UP000239539">
    <property type="component" value="Unassembled WGS sequence"/>
</dbReference>
<evidence type="ECO:0000256" key="5">
    <source>
        <dbReference type="ARBA" id="ARBA00023136"/>
    </source>
</evidence>
<comment type="subcellular location">
    <subcellularLocation>
        <location evidence="1">Cell membrane</location>
        <topology evidence="1">Multi-pass membrane protein</topology>
    </subcellularLocation>
</comment>
<evidence type="ECO:0000256" key="3">
    <source>
        <dbReference type="ARBA" id="ARBA00022692"/>
    </source>
</evidence>
<dbReference type="PANTHER" id="PTHR30287:SF2">
    <property type="entry name" value="BLL1001 PROTEIN"/>
    <property type="match status" value="1"/>
</dbReference>
<dbReference type="InterPro" id="IPR038766">
    <property type="entry name" value="Membrane_comp_ABC_pdt"/>
</dbReference>
<evidence type="ECO:0000259" key="8">
    <source>
        <dbReference type="Pfam" id="PF02687"/>
    </source>
</evidence>
<feature type="transmembrane region" description="Helical" evidence="7">
    <location>
        <begin position="288"/>
        <end position="311"/>
    </location>
</feature>
<keyword evidence="3 7" id="KW-0812">Transmembrane</keyword>
<dbReference type="Pfam" id="PF02687">
    <property type="entry name" value="FtsX"/>
    <property type="match status" value="1"/>
</dbReference>
<sequence>MAKKRPWEPLLIIFAIVLANAGLVTVLLINEGATQGELLQNKQNLLTNSLVTPADKAVNFTKEQYSLLRRSGFTQLIAFTTRDITLTCSSNKNETQETKKHSTITLLGIDSQPFLGSRMRGFSVPDLSLLQNSMSTAQASSKNNARIFSLKPSSSQRSVSDTFNAFPVNGLLHSATSAKLDCHNHHVPPQIRSAEGKETRLFWPATIAASTTNLVPQDTLVIPIDDFYKAGVNLNDGQFPLAGFIALTALKTQDVRDIEAILGTPVSVTTSGATNETGSLPDSFRLNLWAMSALMGVVALFIVLNALNLMYRTRLPNIIRFRQLGISSAILTSALFTELLLYCLISIPIGMFIGFQAATLLSPVISGTFTSLFNAVFVNPDVNLLSLFGLALFVTFLSLALFALVPVSKLSKALTVNRVKKTKGASLLFVLTSTLLTLLLLFAIEQVVASTASALFFVALLLLSSCVLVLLWIPIIAKALTSITPKRWPVFYYVIANMHSLSGKTRLAVCAFFIALTANIGMNTMTDSFRNATEQWLTQRLYAPFYLYTDQPLSRVKLLPSMTTTPLLKVEGKIIGVAGNEGGAIQRVDAPTKISISSYPVHDTGKKALVLDSVLKTVSSTVSGSMSGSVSGPMSGLAPNSEKGTSSQNELKGNKAINSVWQEFINGEGVFINQQLAYNYDIALGDTLAISSIKFRQSETSDNAALNAQIAKAGSEISSTVFSTMPTWKVLGIYPDYGNLNGQVLVPLPFFATQDDVVKNALYSGVMAIYPTAKTDKPEAKTTEKNKERGSGISGGRSGDNSDGSSTPLNSNDAEFKAEVEKVLDAQPQMQGKYTLYAKQNLLDISMQTFDRTFVLTDGLNITTLLVAGIAFAVSLTVLTLGSAAQLSVLRALGVSQIKVKFALFMQYMLLCFISALLAVPFGIYLAYVFINLVNRYAFNWTYPLAINAQVIVSSVGLSLLIVSLVLLLPLGKLKPKIDLRQEVQL</sequence>
<feature type="region of interest" description="Disordered" evidence="6">
    <location>
        <begin position="777"/>
        <end position="811"/>
    </location>
</feature>
<gene>
    <name evidence="9" type="ORF">C6Y39_12585</name>
</gene>
<reference evidence="10" key="1">
    <citation type="journal article" date="2020" name="Int. J. Syst. Evol. Microbiol.">
        <title>Alteromonas alba sp. nov., a marine bacterium isolated from the seawater of the West Pacific Ocean.</title>
        <authorList>
            <person name="Sun C."/>
            <person name="Wu Y.-H."/>
            <person name="Xamxidin M."/>
            <person name="Cheng H."/>
            <person name="Xu X.-W."/>
        </authorList>
    </citation>
    <scope>NUCLEOTIDE SEQUENCE [LARGE SCALE GENOMIC DNA]</scope>
    <source>
        <strain evidence="10">9a2</strain>
    </source>
</reference>
<evidence type="ECO:0000256" key="6">
    <source>
        <dbReference type="SAM" id="MobiDB-lite"/>
    </source>
</evidence>
<feature type="compositionally biased region" description="Low complexity" evidence="6">
    <location>
        <begin position="622"/>
        <end position="636"/>
    </location>
</feature>
<dbReference type="PANTHER" id="PTHR30287">
    <property type="entry name" value="MEMBRANE COMPONENT OF PREDICTED ABC SUPERFAMILY METABOLITE UPTAKE TRANSPORTER"/>
    <property type="match status" value="1"/>
</dbReference>
<keyword evidence="5 7" id="KW-0472">Membrane</keyword>
<evidence type="ECO:0000256" key="4">
    <source>
        <dbReference type="ARBA" id="ARBA00022989"/>
    </source>
</evidence>
<feature type="compositionally biased region" description="Basic and acidic residues" evidence="6">
    <location>
        <begin position="777"/>
        <end position="790"/>
    </location>
</feature>
<proteinExistence type="predicted"/>
<dbReference type="RefSeq" id="WP_105931752.1">
    <property type="nucleotide sequence ID" value="NZ_PVNO01000026.1"/>
</dbReference>
<feature type="transmembrane region" description="Helical" evidence="7">
    <location>
        <begin position="908"/>
        <end position="931"/>
    </location>
</feature>
<feature type="transmembrane region" description="Helical" evidence="7">
    <location>
        <begin position="951"/>
        <end position="971"/>
    </location>
</feature>
<comment type="caution">
    <text evidence="9">The sequence shown here is derived from an EMBL/GenBank/DDBJ whole genome shotgun (WGS) entry which is preliminary data.</text>
</comment>
<feature type="domain" description="ABC3 transporter permease C-terminal" evidence="8">
    <location>
        <begin position="863"/>
        <end position="973"/>
    </location>
</feature>
<keyword evidence="10" id="KW-1185">Reference proteome</keyword>
<feature type="transmembrane region" description="Helical" evidence="7">
    <location>
        <begin position="865"/>
        <end position="887"/>
    </location>
</feature>
<feature type="transmembrane region" description="Helical" evidence="7">
    <location>
        <begin position="385"/>
        <end position="405"/>
    </location>
</feature>
<evidence type="ECO:0000256" key="7">
    <source>
        <dbReference type="SAM" id="Phobius"/>
    </source>
</evidence>
<evidence type="ECO:0000256" key="2">
    <source>
        <dbReference type="ARBA" id="ARBA00022475"/>
    </source>
</evidence>
<evidence type="ECO:0000256" key="1">
    <source>
        <dbReference type="ARBA" id="ARBA00004651"/>
    </source>
</evidence>